<feature type="transmembrane region" description="Helical" evidence="1">
    <location>
        <begin position="6"/>
        <end position="27"/>
    </location>
</feature>
<dbReference type="EMBL" id="WHLY01000002">
    <property type="protein sequence ID" value="MPR32570.1"/>
    <property type="molecule type" value="Genomic_DNA"/>
</dbReference>
<keyword evidence="1" id="KW-0812">Transmembrane</keyword>
<sequence length="172" mass="19971">MELYSLVTILLVALIVVFGLYLILTTLAEKIFEKQRWDIRAKNTEIILPLRLQAYERMCLFLERITPNQLLLRTAGSASNALEFQQILLREIREEFNHNLAQQVYLSNDTWEQIKKAVNEVQSLINRAAAEVDDEAPANDLGRKIFEQVIQQETQPCTLALRVVKEEVQRIF</sequence>
<dbReference type="AlphaFoldDB" id="A0A7C9FBE9"/>
<keyword evidence="3" id="KW-1185">Reference proteome</keyword>
<proteinExistence type="predicted"/>
<name>A0A7C9FBE9_9BACT</name>
<organism evidence="2 3">
    <name type="scientific">Salmonirosea aquatica</name>
    <dbReference type="NCBI Taxonomy" id="2654236"/>
    <lineage>
        <taxon>Bacteria</taxon>
        <taxon>Pseudomonadati</taxon>
        <taxon>Bacteroidota</taxon>
        <taxon>Cytophagia</taxon>
        <taxon>Cytophagales</taxon>
        <taxon>Spirosomataceae</taxon>
        <taxon>Salmonirosea</taxon>
    </lineage>
</organism>
<dbReference type="Proteomes" id="UP000479293">
    <property type="component" value="Unassembled WGS sequence"/>
</dbReference>
<evidence type="ECO:0000256" key="1">
    <source>
        <dbReference type="SAM" id="Phobius"/>
    </source>
</evidence>
<dbReference type="InterPro" id="IPR057695">
    <property type="entry name" value="DUF7935"/>
</dbReference>
<evidence type="ECO:0000313" key="2">
    <source>
        <dbReference type="EMBL" id="MPR32570.1"/>
    </source>
</evidence>
<dbReference type="RefSeq" id="WP_152757119.1">
    <property type="nucleotide sequence ID" value="NZ_WHLY01000002.1"/>
</dbReference>
<keyword evidence="1" id="KW-1133">Transmembrane helix</keyword>
<keyword evidence="1" id="KW-0472">Membrane</keyword>
<protein>
    <submittedName>
        <fullName evidence="2">Uncharacterized protein</fullName>
    </submittedName>
</protein>
<evidence type="ECO:0000313" key="3">
    <source>
        <dbReference type="Proteomes" id="UP000479293"/>
    </source>
</evidence>
<reference evidence="2 3" key="1">
    <citation type="submission" date="2019-10" db="EMBL/GenBank/DDBJ databases">
        <title>Draft Genome Sequence of Cytophagaceae sp. SJW1-29.</title>
        <authorList>
            <person name="Choi A."/>
        </authorList>
    </citation>
    <scope>NUCLEOTIDE SEQUENCE [LARGE SCALE GENOMIC DNA]</scope>
    <source>
        <strain evidence="2 3">SJW1-29</strain>
    </source>
</reference>
<comment type="caution">
    <text evidence="2">The sequence shown here is derived from an EMBL/GenBank/DDBJ whole genome shotgun (WGS) entry which is preliminary data.</text>
</comment>
<gene>
    <name evidence="2" type="ORF">GBK04_04200</name>
</gene>
<dbReference type="Pfam" id="PF25589">
    <property type="entry name" value="DUF7935"/>
    <property type="match status" value="1"/>
</dbReference>
<accession>A0A7C9FBE9</accession>